<evidence type="ECO:0000313" key="1">
    <source>
        <dbReference type="EMBL" id="KIK37542.1"/>
    </source>
</evidence>
<proteinExistence type="predicted"/>
<dbReference type="HOGENOM" id="CLU_2335036_0_0_1"/>
<gene>
    <name evidence="1" type="ORF">CY34DRAFT_810221</name>
</gene>
<dbReference type="AlphaFoldDB" id="A0A0D0ATH1"/>
<sequence>MATKKGGVRPGFSCLRNDGRWHHTKLSSIIDFMAVAEFNSLSMTYAETQALQRLSMMGLGRVSQERGIPVTPRNLLVGFHRGQFNFLESRGLDRAHGV</sequence>
<reference evidence="1 2" key="1">
    <citation type="submission" date="2014-04" db="EMBL/GenBank/DDBJ databases">
        <authorList>
            <consortium name="DOE Joint Genome Institute"/>
            <person name="Kuo A."/>
            <person name="Ruytinx J."/>
            <person name="Rineau F."/>
            <person name="Colpaert J."/>
            <person name="Kohler A."/>
            <person name="Nagy L.G."/>
            <person name="Floudas D."/>
            <person name="Copeland A."/>
            <person name="Barry K.W."/>
            <person name="Cichocki N."/>
            <person name="Veneault-Fourrey C."/>
            <person name="LaButti K."/>
            <person name="Lindquist E.A."/>
            <person name="Lipzen A."/>
            <person name="Lundell T."/>
            <person name="Morin E."/>
            <person name="Murat C."/>
            <person name="Sun H."/>
            <person name="Tunlid A."/>
            <person name="Henrissat B."/>
            <person name="Grigoriev I.V."/>
            <person name="Hibbett D.S."/>
            <person name="Martin F."/>
            <person name="Nordberg H.P."/>
            <person name="Cantor M.N."/>
            <person name="Hua S.X."/>
        </authorList>
    </citation>
    <scope>NUCLEOTIDE SEQUENCE [LARGE SCALE GENOMIC DNA]</scope>
    <source>
        <strain evidence="1 2">UH-Slu-Lm8-n1</strain>
    </source>
</reference>
<dbReference type="InParanoid" id="A0A0D0ATH1"/>
<dbReference type="EMBL" id="KN835444">
    <property type="protein sequence ID" value="KIK37542.1"/>
    <property type="molecule type" value="Genomic_DNA"/>
</dbReference>
<name>A0A0D0ATH1_9AGAM</name>
<accession>A0A0D0ATH1</accession>
<keyword evidence="2" id="KW-1185">Reference proteome</keyword>
<protein>
    <submittedName>
        <fullName evidence="1">Uncharacterized protein</fullName>
    </submittedName>
</protein>
<dbReference type="Proteomes" id="UP000054485">
    <property type="component" value="Unassembled WGS sequence"/>
</dbReference>
<organism evidence="1 2">
    <name type="scientific">Suillus luteus UH-Slu-Lm8-n1</name>
    <dbReference type="NCBI Taxonomy" id="930992"/>
    <lineage>
        <taxon>Eukaryota</taxon>
        <taxon>Fungi</taxon>
        <taxon>Dikarya</taxon>
        <taxon>Basidiomycota</taxon>
        <taxon>Agaricomycotina</taxon>
        <taxon>Agaricomycetes</taxon>
        <taxon>Agaricomycetidae</taxon>
        <taxon>Boletales</taxon>
        <taxon>Suillineae</taxon>
        <taxon>Suillaceae</taxon>
        <taxon>Suillus</taxon>
    </lineage>
</organism>
<reference evidence="2" key="2">
    <citation type="submission" date="2015-01" db="EMBL/GenBank/DDBJ databases">
        <title>Evolutionary Origins and Diversification of the Mycorrhizal Mutualists.</title>
        <authorList>
            <consortium name="DOE Joint Genome Institute"/>
            <consortium name="Mycorrhizal Genomics Consortium"/>
            <person name="Kohler A."/>
            <person name="Kuo A."/>
            <person name="Nagy L.G."/>
            <person name="Floudas D."/>
            <person name="Copeland A."/>
            <person name="Barry K.W."/>
            <person name="Cichocki N."/>
            <person name="Veneault-Fourrey C."/>
            <person name="LaButti K."/>
            <person name="Lindquist E.A."/>
            <person name="Lipzen A."/>
            <person name="Lundell T."/>
            <person name="Morin E."/>
            <person name="Murat C."/>
            <person name="Riley R."/>
            <person name="Ohm R."/>
            <person name="Sun H."/>
            <person name="Tunlid A."/>
            <person name="Henrissat B."/>
            <person name="Grigoriev I.V."/>
            <person name="Hibbett D.S."/>
            <person name="Martin F."/>
        </authorList>
    </citation>
    <scope>NUCLEOTIDE SEQUENCE [LARGE SCALE GENOMIC DNA]</scope>
    <source>
        <strain evidence="2">UH-Slu-Lm8-n1</strain>
    </source>
</reference>
<evidence type="ECO:0000313" key="2">
    <source>
        <dbReference type="Proteomes" id="UP000054485"/>
    </source>
</evidence>